<dbReference type="OrthoDB" id="9809908at2"/>
<dbReference type="InterPro" id="IPR050640">
    <property type="entry name" value="Bact_2-comp_sensor_kinase"/>
</dbReference>
<dbReference type="RefSeq" id="WP_116184374.1">
    <property type="nucleotide sequence ID" value="NZ_QTJX01000002.1"/>
</dbReference>
<keyword evidence="1" id="KW-0812">Transmembrane</keyword>
<feature type="domain" description="Signal transduction histidine kinase internal region" evidence="2">
    <location>
        <begin position="169"/>
        <end position="247"/>
    </location>
</feature>
<dbReference type="Gene3D" id="3.30.565.10">
    <property type="entry name" value="Histidine kinase-like ATPase, C-terminal domain"/>
    <property type="match status" value="1"/>
</dbReference>
<dbReference type="SUPFAM" id="SSF55874">
    <property type="entry name" value="ATPase domain of HSP90 chaperone/DNA topoisomerase II/histidine kinase"/>
    <property type="match status" value="1"/>
</dbReference>
<dbReference type="InterPro" id="IPR036890">
    <property type="entry name" value="HATPase_C_sf"/>
</dbReference>
<reference evidence="3 4" key="1">
    <citation type="submission" date="2018-08" db="EMBL/GenBank/DDBJ databases">
        <title>Muricauda nanhaiensis sp. nov., isolated from seawater of the South China Sea.</title>
        <authorList>
            <person name="Dang Y."/>
        </authorList>
    </citation>
    <scope>NUCLEOTIDE SEQUENCE [LARGE SCALE GENOMIC DNA]</scope>
    <source>
        <strain evidence="3 4">SM1704</strain>
    </source>
</reference>
<keyword evidence="4" id="KW-1185">Reference proteome</keyword>
<feature type="transmembrane region" description="Helical" evidence="1">
    <location>
        <begin position="129"/>
        <end position="153"/>
    </location>
</feature>
<evidence type="ECO:0000256" key="1">
    <source>
        <dbReference type="SAM" id="Phobius"/>
    </source>
</evidence>
<keyword evidence="1" id="KW-0472">Membrane</keyword>
<dbReference type="EMBL" id="QTJX01000002">
    <property type="protein sequence ID" value="RDY59761.1"/>
    <property type="molecule type" value="Genomic_DNA"/>
</dbReference>
<dbReference type="PANTHER" id="PTHR34220:SF7">
    <property type="entry name" value="SENSOR HISTIDINE KINASE YPDA"/>
    <property type="match status" value="1"/>
</dbReference>
<keyword evidence="1" id="KW-1133">Transmembrane helix</keyword>
<feature type="transmembrane region" description="Helical" evidence="1">
    <location>
        <begin position="52"/>
        <end position="75"/>
    </location>
</feature>
<evidence type="ECO:0000259" key="2">
    <source>
        <dbReference type="Pfam" id="PF06580"/>
    </source>
</evidence>
<sequence length="368" mass="41782">MLKQLSQSYKNLPISIGKMGVAILVVCCFFIAREYTDHLVNNYNFPFSWGFISLKIVANYTLWLLFVPWIGWVALKLFKKGKTKLDWVGIVLSLLIIPLLHRALATKLYDVIYYLDSGYMKDFFGSNGIVSLAVGSFSSFIELLVIVAVFVGANYQKQYLRNQQALIQAQISTLQMQLHPHFLFNTLHSISSMIDIDTRKAQKMLTKIGSLLRSMLENEMDQMTTVEKELDFIKDYLDLEEIRYADKMQVHYTVPKDILDAKLPSMILQPLVENAIKYGVVPAVKSGKITIEIKKGQGKVLGSELVQIQVSNTLENDSETTKNHGTGVGLKNIRQRLEGIYGNLFEFECGRVNSQLFNAKITLPYKTV</sequence>
<comment type="caution">
    <text evidence="3">The sequence shown here is derived from an EMBL/GenBank/DDBJ whole genome shotgun (WGS) entry which is preliminary data.</text>
</comment>
<dbReference type="AlphaFoldDB" id="A0A371JQI0"/>
<dbReference type="Pfam" id="PF06580">
    <property type="entry name" value="His_kinase"/>
    <property type="match status" value="1"/>
</dbReference>
<feature type="transmembrane region" description="Helical" evidence="1">
    <location>
        <begin position="12"/>
        <end position="32"/>
    </location>
</feature>
<dbReference type="PANTHER" id="PTHR34220">
    <property type="entry name" value="SENSOR HISTIDINE KINASE YPDA"/>
    <property type="match status" value="1"/>
</dbReference>
<dbReference type="Proteomes" id="UP000261828">
    <property type="component" value="Unassembled WGS sequence"/>
</dbReference>
<accession>A0A371JQI0</accession>
<evidence type="ECO:0000313" key="4">
    <source>
        <dbReference type="Proteomes" id="UP000261828"/>
    </source>
</evidence>
<feature type="transmembrane region" description="Helical" evidence="1">
    <location>
        <begin position="87"/>
        <end position="109"/>
    </location>
</feature>
<dbReference type="GO" id="GO:0000155">
    <property type="term" value="F:phosphorelay sensor kinase activity"/>
    <property type="evidence" value="ECO:0007669"/>
    <property type="project" value="InterPro"/>
</dbReference>
<evidence type="ECO:0000313" key="3">
    <source>
        <dbReference type="EMBL" id="RDY59761.1"/>
    </source>
</evidence>
<proteinExistence type="predicted"/>
<organism evidence="3 4">
    <name type="scientific">Flagellimonas nanhaiensis</name>
    <dbReference type="NCBI Taxonomy" id="2292706"/>
    <lineage>
        <taxon>Bacteria</taxon>
        <taxon>Pseudomonadati</taxon>
        <taxon>Bacteroidota</taxon>
        <taxon>Flavobacteriia</taxon>
        <taxon>Flavobacteriales</taxon>
        <taxon>Flavobacteriaceae</taxon>
        <taxon>Flagellimonas</taxon>
    </lineage>
</organism>
<dbReference type="InterPro" id="IPR010559">
    <property type="entry name" value="Sig_transdc_His_kin_internal"/>
</dbReference>
<gene>
    <name evidence="3" type="ORF">DX873_10385</name>
</gene>
<name>A0A371JQI0_9FLAO</name>
<dbReference type="GO" id="GO:0016020">
    <property type="term" value="C:membrane"/>
    <property type="evidence" value="ECO:0007669"/>
    <property type="project" value="InterPro"/>
</dbReference>
<protein>
    <recommendedName>
        <fullName evidence="2">Signal transduction histidine kinase internal region domain-containing protein</fullName>
    </recommendedName>
</protein>